<comment type="caution">
    <text evidence="2">The sequence shown here is derived from an EMBL/GenBank/DDBJ whole genome shotgun (WGS) entry which is preliminary data.</text>
</comment>
<keyword evidence="3" id="KW-1185">Reference proteome</keyword>
<feature type="transmembrane region" description="Helical" evidence="1">
    <location>
        <begin position="40"/>
        <end position="58"/>
    </location>
</feature>
<organism evidence="2 3">
    <name type="scientific">Marinicrinis lubricantis</name>
    <dbReference type="NCBI Taxonomy" id="2086470"/>
    <lineage>
        <taxon>Bacteria</taxon>
        <taxon>Bacillati</taxon>
        <taxon>Bacillota</taxon>
        <taxon>Bacilli</taxon>
        <taxon>Bacillales</taxon>
        <taxon>Paenibacillaceae</taxon>
    </lineage>
</organism>
<name>A0ABW1IQX5_9BACL</name>
<dbReference type="RefSeq" id="WP_379894808.1">
    <property type="nucleotide sequence ID" value="NZ_CBCSCT010000041.1"/>
</dbReference>
<keyword evidence="1" id="KW-0472">Membrane</keyword>
<keyword evidence="1" id="KW-1133">Transmembrane helix</keyword>
<accession>A0ABW1IQX5</accession>
<feature type="transmembrane region" description="Helical" evidence="1">
    <location>
        <begin position="65"/>
        <end position="82"/>
    </location>
</feature>
<evidence type="ECO:0000313" key="3">
    <source>
        <dbReference type="Proteomes" id="UP001596250"/>
    </source>
</evidence>
<keyword evidence="1" id="KW-0812">Transmembrane</keyword>
<dbReference type="EMBL" id="JBHSQV010000162">
    <property type="protein sequence ID" value="MFC5987431.1"/>
    <property type="molecule type" value="Genomic_DNA"/>
</dbReference>
<protein>
    <submittedName>
        <fullName evidence="2">Uncharacterized protein</fullName>
    </submittedName>
</protein>
<feature type="transmembrane region" description="Helical" evidence="1">
    <location>
        <begin position="94"/>
        <end position="116"/>
    </location>
</feature>
<gene>
    <name evidence="2" type="ORF">ACFPXP_13560</name>
</gene>
<dbReference type="Proteomes" id="UP001596250">
    <property type="component" value="Unassembled WGS sequence"/>
</dbReference>
<feature type="transmembrane region" description="Helical" evidence="1">
    <location>
        <begin position="12"/>
        <end position="34"/>
    </location>
</feature>
<evidence type="ECO:0000313" key="2">
    <source>
        <dbReference type="EMBL" id="MFC5987431.1"/>
    </source>
</evidence>
<proteinExistence type="predicted"/>
<sequence>MDLKKLDMGGKLILASIVVAIISMFFTWVEFIISENGFQQDAYLFLIAFIYPAIQVLRGGKVNKAGGFICAILAVILGIWYISDKSADIFGESINAAAQGPYVFIVAGILLAIGVWKQRA</sequence>
<reference evidence="3" key="1">
    <citation type="journal article" date="2019" name="Int. J. Syst. Evol. Microbiol.">
        <title>The Global Catalogue of Microorganisms (GCM) 10K type strain sequencing project: providing services to taxonomists for standard genome sequencing and annotation.</title>
        <authorList>
            <consortium name="The Broad Institute Genomics Platform"/>
            <consortium name="The Broad Institute Genome Sequencing Center for Infectious Disease"/>
            <person name="Wu L."/>
            <person name="Ma J."/>
        </authorList>
    </citation>
    <scope>NUCLEOTIDE SEQUENCE [LARGE SCALE GENOMIC DNA]</scope>
    <source>
        <strain evidence="3">CCM 8749</strain>
    </source>
</reference>
<evidence type="ECO:0000256" key="1">
    <source>
        <dbReference type="SAM" id="Phobius"/>
    </source>
</evidence>